<evidence type="ECO:0000313" key="2">
    <source>
        <dbReference type="EMBL" id="CAG8522457.1"/>
    </source>
</evidence>
<dbReference type="AlphaFoldDB" id="A0A9N9AB32"/>
<gene>
    <name evidence="2" type="ORF">AMORRO_LOCUS4274</name>
</gene>
<organism evidence="2 3">
    <name type="scientific">Acaulospora morrowiae</name>
    <dbReference type="NCBI Taxonomy" id="94023"/>
    <lineage>
        <taxon>Eukaryota</taxon>
        <taxon>Fungi</taxon>
        <taxon>Fungi incertae sedis</taxon>
        <taxon>Mucoromycota</taxon>
        <taxon>Glomeromycotina</taxon>
        <taxon>Glomeromycetes</taxon>
        <taxon>Diversisporales</taxon>
        <taxon>Acaulosporaceae</taxon>
        <taxon>Acaulospora</taxon>
    </lineage>
</organism>
<feature type="compositionally biased region" description="Basic and acidic residues" evidence="1">
    <location>
        <begin position="1"/>
        <end position="33"/>
    </location>
</feature>
<dbReference type="EMBL" id="CAJVPV010002275">
    <property type="protein sequence ID" value="CAG8522457.1"/>
    <property type="molecule type" value="Genomic_DNA"/>
</dbReference>
<evidence type="ECO:0000313" key="3">
    <source>
        <dbReference type="Proteomes" id="UP000789342"/>
    </source>
</evidence>
<comment type="caution">
    <text evidence="2">The sequence shown here is derived from an EMBL/GenBank/DDBJ whole genome shotgun (WGS) entry which is preliminary data.</text>
</comment>
<feature type="compositionally biased region" description="Basic residues" evidence="1">
    <location>
        <begin position="64"/>
        <end position="74"/>
    </location>
</feature>
<name>A0A9N9AB32_9GLOM</name>
<sequence>MVSQEEQKEVKGKNERKEEQKEVKGKNERKEEQQTQYEDAEEMNTEEDKISLATYKAINDKPAITKKKQQSQGQ</sequence>
<dbReference type="Proteomes" id="UP000789342">
    <property type="component" value="Unassembled WGS sequence"/>
</dbReference>
<keyword evidence="3" id="KW-1185">Reference proteome</keyword>
<feature type="region of interest" description="Disordered" evidence="1">
    <location>
        <begin position="1"/>
        <end position="74"/>
    </location>
</feature>
<evidence type="ECO:0000256" key="1">
    <source>
        <dbReference type="SAM" id="MobiDB-lite"/>
    </source>
</evidence>
<accession>A0A9N9AB32</accession>
<reference evidence="2" key="1">
    <citation type="submission" date="2021-06" db="EMBL/GenBank/DDBJ databases">
        <authorList>
            <person name="Kallberg Y."/>
            <person name="Tangrot J."/>
            <person name="Rosling A."/>
        </authorList>
    </citation>
    <scope>NUCLEOTIDE SEQUENCE</scope>
    <source>
        <strain evidence="2">CL551</strain>
    </source>
</reference>
<protein>
    <submittedName>
        <fullName evidence="2">10636_t:CDS:1</fullName>
    </submittedName>
</protein>
<proteinExistence type="predicted"/>